<reference evidence="2" key="1">
    <citation type="submission" date="2020-08" db="EMBL/GenBank/DDBJ databases">
        <title>Genome public.</title>
        <authorList>
            <person name="Liu C."/>
            <person name="Sun Q."/>
        </authorList>
    </citation>
    <scope>NUCLEOTIDE SEQUENCE</scope>
    <source>
        <strain evidence="2">BX15</strain>
    </source>
</reference>
<feature type="domain" description="DUF4428" evidence="1">
    <location>
        <begin position="1"/>
        <end position="37"/>
    </location>
</feature>
<name>A0A923S8P8_9FIRM</name>
<gene>
    <name evidence="2" type="ORF">H8Z83_14405</name>
</gene>
<dbReference type="Proteomes" id="UP000620327">
    <property type="component" value="Unassembled WGS sequence"/>
</dbReference>
<protein>
    <submittedName>
        <fullName evidence="2">DUF4428 domain-containing protein</fullName>
    </submittedName>
</protein>
<evidence type="ECO:0000259" key="1">
    <source>
        <dbReference type="Pfam" id="PF14471"/>
    </source>
</evidence>
<organism evidence="2 3">
    <name type="scientific">Dysosmobacter segnis</name>
    <dbReference type="NCBI Taxonomy" id="2763042"/>
    <lineage>
        <taxon>Bacteria</taxon>
        <taxon>Bacillati</taxon>
        <taxon>Bacillota</taxon>
        <taxon>Clostridia</taxon>
        <taxon>Eubacteriales</taxon>
        <taxon>Oscillospiraceae</taxon>
        <taxon>Dysosmobacter</taxon>
    </lineage>
</organism>
<dbReference type="AlphaFoldDB" id="A0A923S8P8"/>
<evidence type="ECO:0000313" key="2">
    <source>
        <dbReference type="EMBL" id="MBC5771488.1"/>
    </source>
</evidence>
<dbReference type="RefSeq" id="WP_187015683.1">
    <property type="nucleotide sequence ID" value="NZ_JACOQI010000017.1"/>
</dbReference>
<proteinExistence type="predicted"/>
<comment type="caution">
    <text evidence="2">The sequence shown here is derived from an EMBL/GenBank/DDBJ whole genome shotgun (WGS) entry which is preliminary data.</text>
</comment>
<dbReference type="InterPro" id="IPR027872">
    <property type="entry name" value="DUF4428"/>
</dbReference>
<keyword evidence="3" id="KW-1185">Reference proteome</keyword>
<dbReference type="Pfam" id="PF14471">
    <property type="entry name" value="DUF4428"/>
    <property type="match status" value="1"/>
</dbReference>
<dbReference type="EMBL" id="JACOQI010000017">
    <property type="protein sequence ID" value="MBC5771488.1"/>
    <property type="molecule type" value="Genomic_DNA"/>
</dbReference>
<sequence>MGNQKLEDGNLCKDCAKQFSPWFSDRRRSTVEDIKRQLAYREENRGRASQFRTTRSYGEDCKVLLDEEHRWFTVTRARDLADANPDILDCTALTGCRVDIDESRTEQKREGPDGKEVSYNPPRYEYSYDFEVIISVNNPYFDEMKFRLNNSSVYIEPQNTMQRPMMGQQGMMGQRPMAGRPQSGMAGQRPMMNQPGMNQRPMAGRPQSGMTQRPMMGQINSVGRMNTMAAGFDPESNREYRKYREMGDEIRAALLQVMETARGGGTVQTAPLQQEAPMQQQETFAPAPAAAGPWTCPACGGQNDGKFCEYCGAPRG</sequence>
<evidence type="ECO:0000313" key="3">
    <source>
        <dbReference type="Proteomes" id="UP000620327"/>
    </source>
</evidence>
<accession>A0A923S8P8</accession>